<evidence type="ECO:0000259" key="5">
    <source>
        <dbReference type="PROSITE" id="PS50932"/>
    </source>
</evidence>
<dbReference type="GO" id="GO:0000976">
    <property type="term" value="F:transcription cis-regulatory region binding"/>
    <property type="evidence" value="ECO:0007669"/>
    <property type="project" value="TreeGrafter"/>
</dbReference>
<evidence type="ECO:0000256" key="2">
    <source>
        <dbReference type="ARBA" id="ARBA00023015"/>
    </source>
</evidence>
<keyword evidence="1" id="KW-0678">Repressor</keyword>
<feature type="domain" description="HTH lacI-type" evidence="5">
    <location>
        <begin position="5"/>
        <end position="49"/>
    </location>
</feature>
<dbReference type="Pfam" id="PF13377">
    <property type="entry name" value="Peripla_BP_3"/>
    <property type="match status" value="1"/>
</dbReference>
<dbReference type="PROSITE" id="PS50932">
    <property type="entry name" value="HTH_LACI_2"/>
    <property type="match status" value="1"/>
</dbReference>
<dbReference type="InterPro" id="IPR028082">
    <property type="entry name" value="Peripla_BP_I"/>
</dbReference>
<keyword evidence="2" id="KW-0805">Transcription regulation</keyword>
<dbReference type="AlphaFoldDB" id="A0A917E1F8"/>
<evidence type="ECO:0000256" key="3">
    <source>
        <dbReference type="ARBA" id="ARBA00023125"/>
    </source>
</evidence>
<dbReference type="GO" id="GO:0003700">
    <property type="term" value="F:DNA-binding transcription factor activity"/>
    <property type="evidence" value="ECO:0007669"/>
    <property type="project" value="TreeGrafter"/>
</dbReference>
<keyword evidence="7" id="KW-1185">Reference proteome</keyword>
<dbReference type="RefSeq" id="WP_188996969.1">
    <property type="nucleotide sequence ID" value="NZ_BMHP01000004.1"/>
</dbReference>
<dbReference type="EMBL" id="BMHP01000004">
    <property type="protein sequence ID" value="GGD88962.1"/>
    <property type="molecule type" value="Genomic_DNA"/>
</dbReference>
<dbReference type="Gene3D" id="3.40.50.2300">
    <property type="match status" value="2"/>
</dbReference>
<dbReference type="InterPro" id="IPR046335">
    <property type="entry name" value="LacI/GalR-like_sensor"/>
</dbReference>
<dbReference type="PANTHER" id="PTHR30146:SF148">
    <property type="entry name" value="HTH-TYPE TRANSCRIPTIONAL REPRESSOR PURR-RELATED"/>
    <property type="match status" value="1"/>
</dbReference>
<comment type="caution">
    <text evidence="6">The sequence shown here is derived from an EMBL/GenBank/DDBJ whole genome shotgun (WGS) entry which is preliminary data.</text>
</comment>
<dbReference type="Gene3D" id="1.10.260.40">
    <property type="entry name" value="lambda repressor-like DNA-binding domains"/>
    <property type="match status" value="1"/>
</dbReference>
<dbReference type="SMART" id="SM00354">
    <property type="entry name" value="HTH_LACI"/>
    <property type="match status" value="1"/>
</dbReference>
<evidence type="ECO:0000313" key="7">
    <source>
        <dbReference type="Proteomes" id="UP000612456"/>
    </source>
</evidence>
<evidence type="ECO:0000256" key="4">
    <source>
        <dbReference type="ARBA" id="ARBA00023163"/>
    </source>
</evidence>
<evidence type="ECO:0000313" key="6">
    <source>
        <dbReference type="EMBL" id="GGD88962.1"/>
    </source>
</evidence>
<dbReference type="InterPro" id="IPR000843">
    <property type="entry name" value="HTH_LacI"/>
</dbReference>
<proteinExistence type="predicted"/>
<dbReference type="SUPFAM" id="SSF47413">
    <property type="entry name" value="lambda repressor-like DNA-binding domains"/>
    <property type="match status" value="1"/>
</dbReference>
<dbReference type="Pfam" id="PF00356">
    <property type="entry name" value="LacI"/>
    <property type="match status" value="1"/>
</dbReference>
<keyword evidence="3 6" id="KW-0238">DNA-binding</keyword>
<accession>A0A917E1F8</accession>
<name>A0A917E1F8_9BACL</name>
<evidence type="ECO:0000256" key="1">
    <source>
        <dbReference type="ARBA" id="ARBA00022491"/>
    </source>
</evidence>
<dbReference type="Proteomes" id="UP000612456">
    <property type="component" value="Unassembled WGS sequence"/>
</dbReference>
<dbReference type="CDD" id="cd01392">
    <property type="entry name" value="HTH_LacI"/>
    <property type="match status" value="1"/>
</dbReference>
<sequence length="340" mass="38469">MEKKVTLRDLSEKLGLSTAAVSKALRGHEGVSEATRKLVMEMARSMQYKGISEAKAEDKQTDNIYIIVDHRELKEPHTMSTYFFIDNALKAQGLEVSIHGVPIDGDDRAIFSLIERERPLGLLLFGRFSPKFAEELKATGIIIIVIDYDYPSLNFDVVMPNDYQGAFTAVQHLVRAGHQQIGYIGDRKLSPGFHDRYNGFIDALEYWGLVAVPDYIYDLRLKDVYGKVDFSPLIEHLDTSRLPTAFFCANDPIAQVLNNGLNARGVKTPEEVSVVGFDNLDSSQWQYPPLTTINFPREHIAQTAVDLLFWRKQNPQAPCRKILVHPDLIIRKSVVPPQKR</sequence>
<protein>
    <submittedName>
        <fullName evidence="6">DNA-binding transcriptional regulator CytR</fullName>
    </submittedName>
</protein>
<dbReference type="InterPro" id="IPR010982">
    <property type="entry name" value="Lambda_DNA-bd_dom_sf"/>
</dbReference>
<gene>
    <name evidence="6" type="primary">cytR</name>
    <name evidence="6" type="ORF">GCM10010911_54450</name>
</gene>
<reference evidence="6" key="1">
    <citation type="journal article" date="2014" name="Int. J. Syst. Evol. Microbiol.">
        <title>Complete genome sequence of Corynebacterium casei LMG S-19264T (=DSM 44701T), isolated from a smear-ripened cheese.</title>
        <authorList>
            <consortium name="US DOE Joint Genome Institute (JGI-PGF)"/>
            <person name="Walter F."/>
            <person name="Albersmeier A."/>
            <person name="Kalinowski J."/>
            <person name="Ruckert C."/>
        </authorList>
    </citation>
    <scope>NUCLEOTIDE SEQUENCE</scope>
    <source>
        <strain evidence="6">CGMCC 1.15178</strain>
    </source>
</reference>
<reference evidence="6" key="2">
    <citation type="submission" date="2020-09" db="EMBL/GenBank/DDBJ databases">
        <authorList>
            <person name="Sun Q."/>
            <person name="Zhou Y."/>
        </authorList>
    </citation>
    <scope>NUCLEOTIDE SEQUENCE</scope>
    <source>
        <strain evidence="6">CGMCC 1.15178</strain>
    </source>
</reference>
<dbReference type="SUPFAM" id="SSF53822">
    <property type="entry name" value="Periplasmic binding protein-like I"/>
    <property type="match status" value="1"/>
</dbReference>
<organism evidence="6 7">
    <name type="scientific">Paenibacillus nasutitermitis</name>
    <dbReference type="NCBI Taxonomy" id="1652958"/>
    <lineage>
        <taxon>Bacteria</taxon>
        <taxon>Bacillati</taxon>
        <taxon>Bacillota</taxon>
        <taxon>Bacilli</taxon>
        <taxon>Bacillales</taxon>
        <taxon>Paenibacillaceae</taxon>
        <taxon>Paenibacillus</taxon>
    </lineage>
</organism>
<keyword evidence="4" id="KW-0804">Transcription</keyword>
<dbReference type="PANTHER" id="PTHR30146">
    <property type="entry name" value="LACI-RELATED TRANSCRIPTIONAL REPRESSOR"/>
    <property type="match status" value="1"/>
</dbReference>